<keyword evidence="3" id="KW-1185">Reference proteome</keyword>
<reference evidence="2 3" key="1">
    <citation type="submission" date="2018-01" db="EMBL/GenBank/DDBJ databases">
        <title>Whole genome analyses suggest that Burkholderia sensu lato contains two further novel genera in the rhizoxinica-symbiotica group Mycetohabitans gen. nov., and Trinickia gen. nov.: implications for the evolution of diazotrophy and nodulation in the Burkholderiaceae.</title>
        <authorList>
            <person name="Estrada-de los Santos P."/>
            <person name="Palmer M."/>
            <person name="Chavez-Ramirez B."/>
            <person name="Beukes C."/>
            <person name="Steenkamp E.T."/>
            <person name="Hirsch A.M."/>
            <person name="Manyaka P."/>
            <person name="Maluk M."/>
            <person name="Lafos M."/>
            <person name="Crook M."/>
            <person name="Gross E."/>
            <person name="Simon M.F."/>
            <person name="Bueno dos Reis Junior F."/>
            <person name="Poole P.S."/>
            <person name="Venter S.N."/>
            <person name="James E.K."/>
        </authorList>
    </citation>
    <scope>NUCLEOTIDE SEQUENCE [LARGE SCALE GENOMIC DNA]</scope>
    <source>
        <strain evidence="2 3">JPY 581</strain>
    </source>
</reference>
<sequence length="84" mass="8987">MTGAAIKLDRSVPLWGIVTALATLVATGAGVVWNLAGIAHDVTDMKAAMLSLQAHEENRDARVTALEARVVKLEASAAYWESRR</sequence>
<feature type="transmembrane region" description="Helical" evidence="1">
    <location>
        <begin position="12"/>
        <end position="36"/>
    </location>
</feature>
<dbReference type="Proteomes" id="UP000235777">
    <property type="component" value="Unassembled WGS sequence"/>
</dbReference>
<comment type="caution">
    <text evidence="2">The sequence shown here is derived from an EMBL/GenBank/DDBJ whole genome shotgun (WGS) entry which is preliminary data.</text>
</comment>
<evidence type="ECO:0000313" key="3">
    <source>
        <dbReference type="Proteomes" id="UP000235777"/>
    </source>
</evidence>
<keyword evidence="1" id="KW-0812">Transmembrane</keyword>
<keyword evidence="1" id="KW-1133">Transmembrane helix</keyword>
<dbReference type="EMBL" id="PNYC01000001">
    <property type="protein sequence ID" value="PMS38464.1"/>
    <property type="molecule type" value="Genomic_DNA"/>
</dbReference>
<evidence type="ECO:0000256" key="1">
    <source>
        <dbReference type="SAM" id="Phobius"/>
    </source>
</evidence>
<dbReference type="AlphaFoldDB" id="A0A2N7XA09"/>
<proteinExistence type="predicted"/>
<dbReference type="RefSeq" id="WP_102606712.1">
    <property type="nucleotide sequence ID" value="NZ_PNYC01000001.1"/>
</dbReference>
<protein>
    <submittedName>
        <fullName evidence="2">Uncharacterized protein</fullName>
    </submittedName>
</protein>
<keyword evidence="1" id="KW-0472">Membrane</keyword>
<evidence type="ECO:0000313" key="2">
    <source>
        <dbReference type="EMBL" id="PMS38464.1"/>
    </source>
</evidence>
<name>A0A2N7XA09_9BURK</name>
<accession>A0A2N7XA09</accession>
<gene>
    <name evidence="2" type="ORF">C0Z20_00840</name>
</gene>
<organism evidence="2 3">
    <name type="scientific">Trinickia symbiotica</name>
    <dbReference type="NCBI Taxonomy" id="863227"/>
    <lineage>
        <taxon>Bacteria</taxon>
        <taxon>Pseudomonadati</taxon>
        <taxon>Pseudomonadota</taxon>
        <taxon>Betaproteobacteria</taxon>
        <taxon>Burkholderiales</taxon>
        <taxon>Burkholderiaceae</taxon>
        <taxon>Trinickia</taxon>
    </lineage>
</organism>